<feature type="region of interest" description="Disordered" evidence="1">
    <location>
        <begin position="79"/>
        <end position="100"/>
    </location>
</feature>
<evidence type="ECO:0000256" key="1">
    <source>
        <dbReference type="SAM" id="MobiDB-lite"/>
    </source>
</evidence>
<feature type="region of interest" description="Disordered" evidence="1">
    <location>
        <begin position="1"/>
        <end position="62"/>
    </location>
</feature>
<dbReference type="AlphaFoldDB" id="B4NGV3"/>
<dbReference type="OrthoDB" id="8045512at2759"/>
<organism evidence="2 3">
    <name type="scientific">Drosophila willistoni</name>
    <name type="common">Fruit fly</name>
    <dbReference type="NCBI Taxonomy" id="7260"/>
    <lineage>
        <taxon>Eukaryota</taxon>
        <taxon>Metazoa</taxon>
        <taxon>Ecdysozoa</taxon>
        <taxon>Arthropoda</taxon>
        <taxon>Hexapoda</taxon>
        <taxon>Insecta</taxon>
        <taxon>Pterygota</taxon>
        <taxon>Neoptera</taxon>
        <taxon>Endopterygota</taxon>
        <taxon>Diptera</taxon>
        <taxon>Brachycera</taxon>
        <taxon>Muscomorpha</taxon>
        <taxon>Ephydroidea</taxon>
        <taxon>Drosophilidae</taxon>
        <taxon>Drosophila</taxon>
        <taxon>Sophophora</taxon>
    </lineage>
</organism>
<protein>
    <submittedName>
        <fullName evidence="2">Uncharacterized protein</fullName>
    </submittedName>
</protein>
<dbReference type="InParanoid" id="B4NGV3"/>
<dbReference type="KEGG" id="dwi:6650896"/>
<accession>B4NGV3</accession>
<evidence type="ECO:0000313" key="3">
    <source>
        <dbReference type="Proteomes" id="UP000007798"/>
    </source>
</evidence>
<dbReference type="HOGENOM" id="CLU_1462819_0_0_1"/>
<dbReference type="OMA" id="PLEMLRY"/>
<feature type="compositionally biased region" description="Basic and acidic residues" evidence="1">
    <location>
        <begin position="85"/>
        <end position="100"/>
    </location>
</feature>
<evidence type="ECO:0000313" key="2">
    <source>
        <dbReference type="EMBL" id="EDW84450.1"/>
    </source>
</evidence>
<name>B4NGV3_DROWI</name>
<dbReference type="eggNOG" id="ENOG502T979">
    <property type="taxonomic scope" value="Eukaryota"/>
</dbReference>
<sequence length="151" mass="17003">MEQKSDGTPKPGIRPRLRLGLSTPGLRGHRKENNKGTETPRATKTLPLKSRSNSCRRPGLGLPRKELTKKRLEFVKAEQNMAQETQKDAEPSSTSKDSRTIELEKDIEIWRTGFAASMDDLQASIEPRQSKKSLLIQLGISLDMLSYLEED</sequence>
<keyword evidence="3" id="KW-1185">Reference proteome</keyword>
<dbReference type="FunCoup" id="B4NGV3">
    <property type="interactions" value="3"/>
</dbReference>
<dbReference type="EMBL" id="CH964272">
    <property type="protein sequence ID" value="EDW84450.1"/>
    <property type="molecule type" value="Genomic_DNA"/>
</dbReference>
<proteinExistence type="predicted"/>
<dbReference type="PhylomeDB" id="B4NGV3"/>
<dbReference type="Proteomes" id="UP000007798">
    <property type="component" value="Unassembled WGS sequence"/>
</dbReference>
<gene>
    <name evidence="2" type="primary">Dwil\GK13132</name>
    <name evidence="2" type="ORF">Dwil_GK13132</name>
</gene>
<reference evidence="2 3" key="1">
    <citation type="journal article" date="2007" name="Nature">
        <title>Evolution of genes and genomes on the Drosophila phylogeny.</title>
        <authorList>
            <consortium name="Drosophila 12 Genomes Consortium"/>
            <person name="Clark A.G."/>
            <person name="Eisen M.B."/>
            <person name="Smith D.R."/>
            <person name="Bergman C.M."/>
            <person name="Oliver B."/>
            <person name="Markow T.A."/>
            <person name="Kaufman T.C."/>
            <person name="Kellis M."/>
            <person name="Gelbart W."/>
            <person name="Iyer V.N."/>
            <person name="Pollard D.A."/>
            <person name="Sackton T.B."/>
            <person name="Larracuente A.M."/>
            <person name="Singh N.D."/>
            <person name="Abad J.P."/>
            <person name="Abt D.N."/>
            <person name="Adryan B."/>
            <person name="Aguade M."/>
            <person name="Akashi H."/>
            <person name="Anderson W.W."/>
            <person name="Aquadro C.F."/>
            <person name="Ardell D.H."/>
            <person name="Arguello R."/>
            <person name="Artieri C.G."/>
            <person name="Barbash D.A."/>
            <person name="Barker D."/>
            <person name="Barsanti P."/>
            <person name="Batterham P."/>
            <person name="Batzoglou S."/>
            <person name="Begun D."/>
            <person name="Bhutkar A."/>
            <person name="Blanco E."/>
            <person name="Bosak S.A."/>
            <person name="Bradley R.K."/>
            <person name="Brand A.D."/>
            <person name="Brent M.R."/>
            <person name="Brooks A.N."/>
            <person name="Brown R.H."/>
            <person name="Butlin R.K."/>
            <person name="Caggese C."/>
            <person name="Calvi B.R."/>
            <person name="Bernardo de Carvalho A."/>
            <person name="Caspi A."/>
            <person name="Castrezana S."/>
            <person name="Celniker S.E."/>
            <person name="Chang J.L."/>
            <person name="Chapple C."/>
            <person name="Chatterji S."/>
            <person name="Chinwalla A."/>
            <person name="Civetta A."/>
            <person name="Clifton S.W."/>
            <person name="Comeron J.M."/>
            <person name="Costello J.C."/>
            <person name="Coyne J.A."/>
            <person name="Daub J."/>
            <person name="David R.G."/>
            <person name="Delcher A.L."/>
            <person name="Delehaunty K."/>
            <person name="Do C.B."/>
            <person name="Ebling H."/>
            <person name="Edwards K."/>
            <person name="Eickbush T."/>
            <person name="Evans J.D."/>
            <person name="Filipski A."/>
            <person name="Findeiss S."/>
            <person name="Freyhult E."/>
            <person name="Fulton L."/>
            <person name="Fulton R."/>
            <person name="Garcia A.C."/>
            <person name="Gardiner A."/>
            <person name="Garfield D.A."/>
            <person name="Garvin B.E."/>
            <person name="Gibson G."/>
            <person name="Gilbert D."/>
            <person name="Gnerre S."/>
            <person name="Godfrey J."/>
            <person name="Good R."/>
            <person name="Gotea V."/>
            <person name="Gravely B."/>
            <person name="Greenberg A.J."/>
            <person name="Griffiths-Jones S."/>
            <person name="Gross S."/>
            <person name="Guigo R."/>
            <person name="Gustafson E.A."/>
            <person name="Haerty W."/>
            <person name="Hahn M.W."/>
            <person name="Halligan D.L."/>
            <person name="Halpern A.L."/>
            <person name="Halter G.M."/>
            <person name="Han M.V."/>
            <person name="Heger A."/>
            <person name="Hillier L."/>
            <person name="Hinrichs A.S."/>
            <person name="Holmes I."/>
            <person name="Hoskins R.A."/>
            <person name="Hubisz M.J."/>
            <person name="Hultmark D."/>
            <person name="Huntley M.A."/>
            <person name="Jaffe D.B."/>
            <person name="Jagadeeshan S."/>
            <person name="Jeck W.R."/>
            <person name="Johnson J."/>
            <person name="Jones C.D."/>
            <person name="Jordan W.C."/>
            <person name="Karpen G.H."/>
            <person name="Kataoka E."/>
            <person name="Keightley P.D."/>
            <person name="Kheradpour P."/>
            <person name="Kirkness E.F."/>
            <person name="Koerich L.B."/>
            <person name="Kristiansen K."/>
            <person name="Kudrna D."/>
            <person name="Kulathinal R.J."/>
            <person name="Kumar S."/>
            <person name="Kwok R."/>
            <person name="Lander E."/>
            <person name="Langley C.H."/>
            <person name="Lapoint R."/>
            <person name="Lazzaro B.P."/>
            <person name="Lee S.J."/>
            <person name="Levesque L."/>
            <person name="Li R."/>
            <person name="Lin C.F."/>
            <person name="Lin M.F."/>
            <person name="Lindblad-Toh K."/>
            <person name="Llopart A."/>
            <person name="Long M."/>
            <person name="Low L."/>
            <person name="Lozovsky E."/>
            <person name="Lu J."/>
            <person name="Luo M."/>
            <person name="Machado C.A."/>
            <person name="Makalowski W."/>
            <person name="Marzo M."/>
            <person name="Matsuda M."/>
            <person name="Matzkin L."/>
            <person name="McAllister B."/>
            <person name="McBride C.S."/>
            <person name="McKernan B."/>
            <person name="McKernan K."/>
            <person name="Mendez-Lago M."/>
            <person name="Minx P."/>
            <person name="Mollenhauer M.U."/>
            <person name="Montooth K."/>
            <person name="Mount S.M."/>
            <person name="Mu X."/>
            <person name="Myers E."/>
            <person name="Negre B."/>
            <person name="Newfeld S."/>
            <person name="Nielsen R."/>
            <person name="Noor M.A."/>
            <person name="O'Grady P."/>
            <person name="Pachter L."/>
            <person name="Papaceit M."/>
            <person name="Parisi M.J."/>
            <person name="Parisi M."/>
            <person name="Parts L."/>
            <person name="Pedersen J.S."/>
            <person name="Pesole G."/>
            <person name="Phillippy A.M."/>
            <person name="Ponting C.P."/>
            <person name="Pop M."/>
            <person name="Porcelli D."/>
            <person name="Powell J.R."/>
            <person name="Prohaska S."/>
            <person name="Pruitt K."/>
            <person name="Puig M."/>
            <person name="Quesneville H."/>
            <person name="Ram K.R."/>
            <person name="Rand D."/>
            <person name="Rasmussen M.D."/>
            <person name="Reed L.K."/>
            <person name="Reenan R."/>
            <person name="Reily A."/>
            <person name="Remington K.A."/>
            <person name="Rieger T.T."/>
            <person name="Ritchie M.G."/>
            <person name="Robin C."/>
            <person name="Rogers Y.H."/>
            <person name="Rohde C."/>
            <person name="Rozas J."/>
            <person name="Rubenfield M.J."/>
            <person name="Ruiz A."/>
            <person name="Russo S."/>
            <person name="Salzberg S.L."/>
            <person name="Sanchez-Gracia A."/>
            <person name="Saranga D.J."/>
            <person name="Sato H."/>
            <person name="Schaeffer S.W."/>
            <person name="Schatz M.C."/>
            <person name="Schlenke T."/>
            <person name="Schwartz R."/>
            <person name="Segarra C."/>
            <person name="Singh R.S."/>
            <person name="Sirot L."/>
            <person name="Sirota M."/>
            <person name="Sisneros N.B."/>
            <person name="Smith C.D."/>
            <person name="Smith T.F."/>
            <person name="Spieth J."/>
            <person name="Stage D.E."/>
            <person name="Stark A."/>
            <person name="Stephan W."/>
            <person name="Strausberg R.L."/>
            <person name="Strempel S."/>
            <person name="Sturgill D."/>
            <person name="Sutton G."/>
            <person name="Sutton G.G."/>
            <person name="Tao W."/>
            <person name="Teichmann S."/>
            <person name="Tobari Y.N."/>
            <person name="Tomimura Y."/>
            <person name="Tsolas J.M."/>
            <person name="Valente V.L."/>
            <person name="Venter E."/>
            <person name="Venter J.C."/>
            <person name="Vicario S."/>
            <person name="Vieira F.G."/>
            <person name="Vilella A.J."/>
            <person name="Villasante A."/>
            <person name="Walenz B."/>
            <person name="Wang J."/>
            <person name="Wasserman M."/>
            <person name="Watts T."/>
            <person name="Wilson D."/>
            <person name="Wilson R.K."/>
            <person name="Wing R.A."/>
            <person name="Wolfner M.F."/>
            <person name="Wong A."/>
            <person name="Wong G.K."/>
            <person name="Wu C.I."/>
            <person name="Wu G."/>
            <person name="Yamamoto D."/>
            <person name="Yang H.P."/>
            <person name="Yang S.P."/>
            <person name="Yorke J.A."/>
            <person name="Yoshida K."/>
            <person name="Zdobnov E."/>
            <person name="Zhang P."/>
            <person name="Zhang Y."/>
            <person name="Zimin A.V."/>
            <person name="Baldwin J."/>
            <person name="Abdouelleil A."/>
            <person name="Abdulkadir J."/>
            <person name="Abebe A."/>
            <person name="Abera B."/>
            <person name="Abreu J."/>
            <person name="Acer S.C."/>
            <person name="Aftuck L."/>
            <person name="Alexander A."/>
            <person name="An P."/>
            <person name="Anderson E."/>
            <person name="Anderson S."/>
            <person name="Arachi H."/>
            <person name="Azer M."/>
            <person name="Bachantsang P."/>
            <person name="Barry A."/>
            <person name="Bayul T."/>
            <person name="Berlin A."/>
            <person name="Bessette D."/>
            <person name="Bloom T."/>
            <person name="Blye J."/>
            <person name="Boguslavskiy L."/>
            <person name="Bonnet C."/>
            <person name="Boukhgalter B."/>
            <person name="Bourzgui I."/>
            <person name="Brown A."/>
            <person name="Cahill P."/>
            <person name="Channer S."/>
            <person name="Cheshatsang Y."/>
            <person name="Chuda L."/>
            <person name="Citroen M."/>
            <person name="Collymore A."/>
            <person name="Cooke P."/>
            <person name="Costello M."/>
            <person name="D'Aco K."/>
            <person name="Daza R."/>
            <person name="De Haan G."/>
            <person name="DeGray S."/>
            <person name="DeMaso C."/>
            <person name="Dhargay N."/>
            <person name="Dooley K."/>
            <person name="Dooley E."/>
            <person name="Doricent M."/>
            <person name="Dorje P."/>
            <person name="Dorjee K."/>
            <person name="Dupes A."/>
            <person name="Elong R."/>
            <person name="Falk J."/>
            <person name="Farina A."/>
            <person name="Faro S."/>
            <person name="Ferguson D."/>
            <person name="Fisher S."/>
            <person name="Foley C.D."/>
            <person name="Franke A."/>
            <person name="Friedrich D."/>
            <person name="Gadbois L."/>
            <person name="Gearin G."/>
            <person name="Gearin C.R."/>
            <person name="Giannoukos G."/>
            <person name="Goode T."/>
            <person name="Graham J."/>
            <person name="Grandbois E."/>
            <person name="Grewal S."/>
            <person name="Gyaltsen K."/>
            <person name="Hafez N."/>
            <person name="Hagos B."/>
            <person name="Hall J."/>
            <person name="Henson C."/>
            <person name="Hollinger A."/>
            <person name="Honan T."/>
            <person name="Huard M.D."/>
            <person name="Hughes L."/>
            <person name="Hurhula B."/>
            <person name="Husby M.E."/>
            <person name="Kamat A."/>
            <person name="Kanga B."/>
            <person name="Kashin S."/>
            <person name="Khazanovich D."/>
            <person name="Kisner P."/>
            <person name="Lance K."/>
            <person name="Lara M."/>
            <person name="Lee W."/>
            <person name="Lennon N."/>
            <person name="Letendre F."/>
            <person name="LeVine R."/>
            <person name="Lipovsky A."/>
            <person name="Liu X."/>
            <person name="Liu J."/>
            <person name="Liu S."/>
            <person name="Lokyitsang T."/>
            <person name="Lokyitsang Y."/>
            <person name="Lubonja R."/>
            <person name="Lui A."/>
            <person name="MacDonald P."/>
            <person name="Magnisalis V."/>
            <person name="Maru K."/>
            <person name="Matthews C."/>
            <person name="McCusker W."/>
            <person name="McDonough S."/>
            <person name="Mehta T."/>
            <person name="Meldrim J."/>
            <person name="Meneus L."/>
            <person name="Mihai O."/>
            <person name="Mihalev A."/>
            <person name="Mihova T."/>
            <person name="Mittelman R."/>
            <person name="Mlenga V."/>
            <person name="Montmayeur A."/>
            <person name="Mulrain L."/>
            <person name="Navidi A."/>
            <person name="Naylor J."/>
            <person name="Negash T."/>
            <person name="Nguyen T."/>
            <person name="Nguyen N."/>
            <person name="Nicol R."/>
            <person name="Norbu C."/>
            <person name="Norbu N."/>
            <person name="Novod N."/>
            <person name="O'Neill B."/>
            <person name="Osman S."/>
            <person name="Markiewicz E."/>
            <person name="Oyono O.L."/>
            <person name="Patti C."/>
            <person name="Phunkhang P."/>
            <person name="Pierre F."/>
            <person name="Priest M."/>
            <person name="Raghuraman S."/>
            <person name="Rege F."/>
            <person name="Reyes R."/>
            <person name="Rise C."/>
            <person name="Rogov P."/>
            <person name="Ross K."/>
            <person name="Ryan E."/>
            <person name="Settipalli S."/>
            <person name="Shea T."/>
            <person name="Sherpa N."/>
            <person name="Shi L."/>
            <person name="Shih D."/>
            <person name="Sparrow T."/>
            <person name="Spaulding J."/>
            <person name="Stalker J."/>
            <person name="Stange-Thomann N."/>
            <person name="Stavropoulos S."/>
            <person name="Stone C."/>
            <person name="Strader C."/>
            <person name="Tesfaye S."/>
            <person name="Thomson T."/>
            <person name="Thoulutsang Y."/>
            <person name="Thoulutsang D."/>
            <person name="Topham K."/>
            <person name="Topping I."/>
            <person name="Tsamla T."/>
            <person name="Vassiliev H."/>
            <person name="Vo A."/>
            <person name="Wangchuk T."/>
            <person name="Wangdi T."/>
            <person name="Weiand M."/>
            <person name="Wilkinson J."/>
            <person name="Wilson A."/>
            <person name="Yadav S."/>
            <person name="Young G."/>
            <person name="Yu Q."/>
            <person name="Zembek L."/>
            <person name="Zhong D."/>
            <person name="Zimmer A."/>
            <person name="Zwirko Z."/>
            <person name="Jaffe D.B."/>
            <person name="Alvarez P."/>
            <person name="Brockman W."/>
            <person name="Butler J."/>
            <person name="Chin C."/>
            <person name="Gnerre S."/>
            <person name="Grabherr M."/>
            <person name="Kleber M."/>
            <person name="Mauceli E."/>
            <person name="MacCallum I."/>
        </authorList>
    </citation>
    <scope>NUCLEOTIDE SEQUENCE [LARGE SCALE GENOMIC DNA]</scope>
    <source>
        <strain evidence="3">Tucson 14030-0811.24</strain>
    </source>
</reference>